<dbReference type="InterPro" id="IPR018874">
    <property type="entry name" value="Phage_Mx8_p63_C"/>
</dbReference>
<sequence>MSKEKGLKGSSVEENLKKSSLTEKEISKISEEAIQERNLLSDLLVRGADELVKEALQRKKKREEEEIELRSGVKISIKQINDFVTANRQPYTPMFPNSVPFFVEMYRLLGWHDKNPHEYTKPAIVGDYINQLIYDRFNRDVRPALQVLAMPGGVRLHKFFQFLTPEGQKKLEMFRDEAIGLMKECATWHEFRVKYGKKYGLPVQERMFEDKENA</sequence>
<evidence type="ECO:0000259" key="2">
    <source>
        <dbReference type="Pfam" id="PF10546"/>
    </source>
</evidence>
<dbReference type="KEGG" id="coy:HF329_00855"/>
<accession>A0AAE6ZBU2</accession>
<organism evidence="3 4">
    <name type="scientific">Chitinophaga oryzae</name>
    <dbReference type="NCBI Taxonomy" id="2725414"/>
    <lineage>
        <taxon>Bacteria</taxon>
        <taxon>Pseudomonadati</taxon>
        <taxon>Bacteroidota</taxon>
        <taxon>Chitinophagia</taxon>
        <taxon>Chitinophagales</taxon>
        <taxon>Chitinophagaceae</taxon>
        <taxon>Chitinophaga</taxon>
    </lineage>
</organism>
<dbReference type="AlphaFoldDB" id="A0AAE6ZBU2"/>
<feature type="domain" description="Bacteriophage Mx8 p63 C-terminal" evidence="2">
    <location>
        <begin position="81"/>
        <end position="171"/>
    </location>
</feature>
<feature type="region of interest" description="Disordered" evidence="1">
    <location>
        <begin position="1"/>
        <end position="22"/>
    </location>
</feature>
<dbReference type="Pfam" id="PF10546">
    <property type="entry name" value="P63C"/>
    <property type="match status" value="1"/>
</dbReference>
<proteinExistence type="predicted"/>
<reference evidence="4" key="1">
    <citation type="submission" date="2020-04" db="EMBL/GenBank/DDBJ databases">
        <authorList>
            <person name="Kittiwongwattana C."/>
        </authorList>
    </citation>
    <scope>NUCLEOTIDE SEQUENCE [LARGE SCALE GENOMIC DNA]</scope>
    <source>
        <strain evidence="4">1310</strain>
    </source>
</reference>
<dbReference type="RefSeq" id="WP_168802221.1">
    <property type="nucleotide sequence ID" value="NZ_CP051205.1"/>
</dbReference>
<name>A0AAE6ZBU2_9BACT</name>
<evidence type="ECO:0000256" key="1">
    <source>
        <dbReference type="SAM" id="MobiDB-lite"/>
    </source>
</evidence>
<dbReference type="EMBL" id="CP051205">
    <property type="protein sequence ID" value="QJB29933.1"/>
    <property type="molecule type" value="Genomic_DNA"/>
</dbReference>
<evidence type="ECO:0000313" key="4">
    <source>
        <dbReference type="Proteomes" id="UP000502421"/>
    </source>
</evidence>
<protein>
    <recommendedName>
        <fullName evidence="2">Bacteriophage Mx8 p63 C-terminal domain-containing protein</fullName>
    </recommendedName>
</protein>
<dbReference type="Proteomes" id="UP000502421">
    <property type="component" value="Chromosome"/>
</dbReference>
<gene>
    <name evidence="3" type="ORF">HF329_00855</name>
</gene>
<evidence type="ECO:0000313" key="3">
    <source>
        <dbReference type="EMBL" id="QJB29933.1"/>
    </source>
</evidence>